<accession>A0AAD8JYQ6</accession>
<sequence length="94" mass="10588">MYCLLLTRFYVTNVKKRKVTVILIPSLHDLLSSSPIALTGMIFPTILLDYTTIAKKSQGCIEFGKHVLIVAMSLKIHGRFSSNPNQIKVIRMPI</sequence>
<dbReference type="Proteomes" id="UP001229421">
    <property type="component" value="Unassembled WGS sequence"/>
</dbReference>
<proteinExistence type="predicted"/>
<gene>
    <name evidence="1" type="ORF">QVD17_37676</name>
</gene>
<evidence type="ECO:0000313" key="2">
    <source>
        <dbReference type="Proteomes" id="UP001229421"/>
    </source>
</evidence>
<dbReference type="AlphaFoldDB" id="A0AAD8JYQ6"/>
<protein>
    <submittedName>
        <fullName evidence="1">Uncharacterized protein</fullName>
    </submittedName>
</protein>
<comment type="caution">
    <text evidence="1">The sequence shown here is derived from an EMBL/GenBank/DDBJ whole genome shotgun (WGS) entry which is preliminary data.</text>
</comment>
<dbReference type="EMBL" id="JAUHHV010000010">
    <property type="protein sequence ID" value="KAK1411132.1"/>
    <property type="molecule type" value="Genomic_DNA"/>
</dbReference>
<organism evidence="1 2">
    <name type="scientific">Tagetes erecta</name>
    <name type="common">African marigold</name>
    <dbReference type="NCBI Taxonomy" id="13708"/>
    <lineage>
        <taxon>Eukaryota</taxon>
        <taxon>Viridiplantae</taxon>
        <taxon>Streptophyta</taxon>
        <taxon>Embryophyta</taxon>
        <taxon>Tracheophyta</taxon>
        <taxon>Spermatophyta</taxon>
        <taxon>Magnoliopsida</taxon>
        <taxon>eudicotyledons</taxon>
        <taxon>Gunneridae</taxon>
        <taxon>Pentapetalae</taxon>
        <taxon>asterids</taxon>
        <taxon>campanulids</taxon>
        <taxon>Asterales</taxon>
        <taxon>Asteraceae</taxon>
        <taxon>Asteroideae</taxon>
        <taxon>Heliantheae alliance</taxon>
        <taxon>Tageteae</taxon>
        <taxon>Tagetes</taxon>
    </lineage>
</organism>
<keyword evidence="2" id="KW-1185">Reference proteome</keyword>
<name>A0AAD8JYQ6_TARER</name>
<reference evidence="1" key="1">
    <citation type="journal article" date="2023" name="bioRxiv">
        <title>Improved chromosome-level genome assembly for marigold (Tagetes erecta).</title>
        <authorList>
            <person name="Jiang F."/>
            <person name="Yuan L."/>
            <person name="Wang S."/>
            <person name="Wang H."/>
            <person name="Xu D."/>
            <person name="Wang A."/>
            <person name="Fan W."/>
        </authorList>
    </citation>
    <scope>NUCLEOTIDE SEQUENCE</scope>
    <source>
        <strain evidence="1">WSJ</strain>
        <tissue evidence="1">Leaf</tissue>
    </source>
</reference>
<evidence type="ECO:0000313" key="1">
    <source>
        <dbReference type="EMBL" id="KAK1411132.1"/>
    </source>
</evidence>